<dbReference type="AlphaFoldDB" id="A0A1H2MSN9"/>
<dbReference type="SUPFAM" id="SSF109854">
    <property type="entry name" value="DinB/YfiT-like putative metalloenzymes"/>
    <property type="match status" value="1"/>
</dbReference>
<proteinExistence type="predicted"/>
<organism evidence="2 3">
    <name type="scientific">Microlunatus sagamiharensis</name>
    <dbReference type="NCBI Taxonomy" id="546874"/>
    <lineage>
        <taxon>Bacteria</taxon>
        <taxon>Bacillati</taxon>
        <taxon>Actinomycetota</taxon>
        <taxon>Actinomycetes</taxon>
        <taxon>Propionibacteriales</taxon>
        <taxon>Propionibacteriaceae</taxon>
        <taxon>Microlunatus</taxon>
    </lineage>
</organism>
<reference evidence="3" key="1">
    <citation type="submission" date="2016-10" db="EMBL/GenBank/DDBJ databases">
        <authorList>
            <person name="Varghese N."/>
            <person name="Submissions S."/>
        </authorList>
    </citation>
    <scope>NUCLEOTIDE SEQUENCE [LARGE SCALE GENOMIC DNA]</scope>
    <source>
        <strain evidence="3">DSM 21743</strain>
    </source>
</reference>
<feature type="domain" description="Bacterial SCP orthologue" evidence="1">
    <location>
        <begin position="138"/>
        <end position="234"/>
    </location>
</feature>
<keyword evidence="3" id="KW-1185">Reference proteome</keyword>
<protein>
    <submittedName>
        <fullName evidence="2">TIGR03083 family protein</fullName>
    </submittedName>
</protein>
<dbReference type="EMBL" id="LT629799">
    <property type="protein sequence ID" value="SDU96180.1"/>
    <property type="molecule type" value="Genomic_DNA"/>
</dbReference>
<dbReference type="Gene3D" id="3.30.1050.40">
    <property type="match status" value="1"/>
</dbReference>
<dbReference type="NCBIfam" id="TIGR03083">
    <property type="entry name" value="maleylpyruvate isomerase family mycothiol-dependent enzyme"/>
    <property type="match status" value="1"/>
</dbReference>
<name>A0A1H2MSN9_9ACTN</name>
<dbReference type="RefSeq" id="WP_157719968.1">
    <property type="nucleotide sequence ID" value="NZ_LT629799.1"/>
</dbReference>
<dbReference type="InterPro" id="IPR036527">
    <property type="entry name" value="SCP2_sterol-bd_dom_sf"/>
</dbReference>
<accession>A0A1H2MSN9</accession>
<evidence type="ECO:0000259" key="1">
    <source>
        <dbReference type="Pfam" id="PF17844"/>
    </source>
</evidence>
<gene>
    <name evidence="2" type="ORF">SAMN04488544_2634</name>
</gene>
<dbReference type="InterPro" id="IPR034660">
    <property type="entry name" value="DinB/YfiT-like"/>
</dbReference>
<dbReference type="Proteomes" id="UP000198825">
    <property type="component" value="Chromosome I"/>
</dbReference>
<dbReference type="GO" id="GO:0046872">
    <property type="term" value="F:metal ion binding"/>
    <property type="evidence" value="ECO:0007669"/>
    <property type="project" value="InterPro"/>
</dbReference>
<evidence type="ECO:0000313" key="2">
    <source>
        <dbReference type="EMBL" id="SDU96180.1"/>
    </source>
</evidence>
<dbReference type="InterPro" id="IPR041629">
    <property type="entry name" value="SCP_3"/>
</dbReference>
<evidence type="ECO:0000313" key="3">
    <source>
        <dbReference type="Proteomes" id="UP000198825"/>
    </source>
</evidence>
<dbReference type="SUPFAM" id="SSF55718">
    <property type="entry name" value="SCP-like"/>
    <property type="match status" value="1"/>
</dbReference>
<dbReference type="STRING" id="546874.SAMN04488544_2634"/>
<dbReference type="InterPro" id="IPR017517">
    <property type="entry name" value="Maleyloyr_isom"/>
</dbReference>
<dbReference type="OrthoDB" id="8481083at2"/>
<sequence length="236" mass="25055">MVRTRRTPSEALVDQGRQLLGWFADLDDADASRPTVLEGWDVHAVLAHLDLGLQRTAGGLGPEPGSAEGSRQRALEHADRFAYGALLDRVDEALERLDGAPLPPDVVGPAVVELVVHADDLTRSLPDRDPAPQAKPAIGVACRALAGVLETRYPGRSVEVRVPPHAAVQISVLRDGRLDPGPTHTRGTPPNVVETDATTFLRMATGRTTWADALASGKVAASGLRADLSEMLPLTT</sequence>
<dbReference type="Pfam" id="PF17844">
    <property type="entry name" value="SCP_3"/>
    <property type="match status" value="1"/>
</dbReference>